<dbReference type="KEGG" id="nnu:104597858"/>
<dbReference type="RefSeq" id="XP_010257946.1">
    <property type="nucleotide sequence ID" value="XM_010259644.2"/>
</dbReference>
<dbReference type="FunFam" id="3.30.70.100:FF:000008">
    <property type="entry name" value="Copper transport protein ATOX1"/>
    <property type="match status" value="1"/>
</dbReference>
<feature type="compositionally biased region" description="Basic and acidic residues" evidence="5">
    <location>
        <begin position="94"/>
        <end position="105"/>
    </location>
</feature>
<dbReference type="PANTHER" id="PTHR45868:SF19">
    <property type="entry name" value="HEAVY METAL-ASSOCIATED ISOPRENYLATED PLANT PROTEIN 37"/>
    <property type="match status" value="1"/>
</dbReference>
<dbReference type="CDD" id="cd00371">
    <property type="entry name" value="HMA"/>
    <property type="match status" value="1"/>
</dbReference>
<dbReference type="STRING" id="4432.A0A1U7ZZV5"/>
<evidence type="ECO:0000313" key="7">
    <source>
        <dbReference type="RefSeq" id="XP_010257946.1"/>
    </source>
</evidence>
<dbReference type="FunCoup" id="A0A1U7ZZV5">
    <property type="interactions" value="130"/>
</dbReference>
<dbReference type="OrthoDB" id="689350at2759"/>
<evidence type="ECO:0000256" key="1">
    <source>
        <dbReference type="ARBA" id="ARBA00022481"/>
    </source>
</evidence>
<organism evidence="6 7">
    <name type="scientific">Nelumbo nucifera</name>
    <name type="common">Sacred lotus</name>
    <dbReference type="NCBI Taxonomy" id="4432"/>
    <lineage>
        <taxon>Eukaryota</taxon>
        <taxon>Viridiplantae</taxon>
        <taxon>Streptophyta</taxon>
        <taxon>Embryophyta</taxon>
        <taxon>Tracheophyta</taxon>
        <taxon>Spermatophyta</taxon>
        <taxon>Magnoliopsida</taxon>
        <taxon>Proteales</taxon>
        <taxon>Nelumbonaceae</taxon>
        <taxon>Nelumbo</taxon>
    </lineage>
</organism>
<keyword evidence="3" id="KW-0636">Prenylation</keyword>
<dbReference type="OMA" id="SAATHMF"/>
<dbReference type="PROSITE" id="PS50846">
    <property type="entry name" value="HMA_2"/>
    <property type="match status" value="1"/>
</dbReference>
<keyword evidence="3" id="KW-0449">Lipoprotein</keyword>
<dbReference type="eggNOG" id="KOG1603">
    <property type="taxonomic scope" value="Eukaryota"/>
</dbReference>
<sequence>MTKDEDFKFLKIQTCVLKVNIHCDGCKQEVKKLLQRIEGVYTVNIDAEQQKVTVSGSVDSGTLIKKLVKYGKHAELWSAKSNQNQKQQLQQSRGAKDNKNNKDQKQGAIKGFQAFKNQPKFPTFSPEEDEFDCSDDDEDEDEDDLQFLRDKMGHLAMLRQQANEANSAKKGGAGAVHIPASSNGKVNNAGNGSASKKGGAGGVGNFNQNMGLKAASIGIDQRNMAATKMGNAHLGGGNINSGKANDINPMLNLAGFHGHGADGGGLGGNGVGIQAQTNNRFQGSSAGFPAAAGGFAAGGHQPPPMMMPTMQGYQHPSSSVMNLQNRHNVNNMMMMNDTRYMQPQMMYYRSPIIPPNTGYYYNYNYNSAPYPSVYPENRADHSAAYMFSDENTNGCSIM</sequence>
<accession>A0A1U7ZZV5</accession>
<dbReference type="PANTHER" id="PTHR45868">
    <property type="entry name" value="HEAVY METAL-ASSOCIATED ISOPRENYLATED PLANT PROTEIN 33-RELATED"/>
    <property type="match status" value="1"/>
</dbReference>
<gene>
    <name evidence="7" type="primary">LOC104597858</name>
</gene>
<dbReference type="GO" id="GO:0046872">
    <property type="term" value="F:metal ion binding"/>
    <property type="evidence" value="ECO:0007669"/>
    <property type="project" value="UniProtKB-KW"/>
</dbReference>
<feature type="compositionally biased region" description="Low complexity" evidence="5">
    <location>
        <begin position="80"/>
        <end position="92"/>
    </location>
</feature>
<protein>
    <submittedName>
        <fullName evidence="7">Heavy metal-associated isoprenylated plant protein 3-like</fullName>
    </submittedName>
</protein>
<feature type="compositionally biased region" description="Low complexity" evidence="5">
    <location>
        <begin position="187"/>
        <end position="197"/>
    </location>
</feature>
<keyword evidence="2" id="KW-0479">Metal-binding</keyword>
<evidence type="ECO:0000256" key="3">
    <source>
        <dbReference type="ARBA" id="ARBA00023289"/>
    </source>
</evidence>
<dbReference type="Gene3D" id="3.30.70.100">
    <property type="match status" value="1"/>
</dbReference>
<dbReference type="Proteomes" id="UP000189703">
    <property type="component" value="Unplaced"/>
</dbReference>
<feature type="region of interest" description="Disordered" evidence="5">
    <location>
        <begin position="80"/>
        <end position="143"/>
    </location>
</feature>
<comment type="similarity">
    <text evidence="4">Belongs to the HIPP family.</text>
</comment>
<proteinExistence type="inferred from homology"/>
<feature type="region of interest" description="Disordered" evidence="5">
    <location>
        <begin position="180"/>
        <end position="200"/>
    </location>
</feature>
<name>A0A1U7ZZV5_NELNU</name>
<evidence type="ECO:0000256" key="4">
    <source>
        <dbReference type="ARBA" id="ARBA00024045"/>
    </source>
</evidence>
<dbReference type="Pfam" id="PF00403">
    <property type="entry name" value="HMA"/>
    <property type="match status" value="1"/>
</dbReference>
<feature type="compositionally biased region" description="Acidic residues" evidence="5">
    <location>
        <begin position="126"/>
        <end position="143"/>
    </location>
</feature>
<evidence type="ECO:0000256" key="2">
    <source>
        <dbReference type="ARBA" id="ARBA00022723"/>
    </source>
</evidence>
<keyword evidence="1" id="KW-0488">Methylation</keyword>
<keyword evidence="6" id="KW-1185">Reference proteome</keyword>
<dbReference type="InterPro" id="IPR006121">
    <property type="entry name" value="HMA_dom"/>
</dbReference>
<dbReference type="InterPro" id="IPR036163">
    <property type="entry name" value="HMA_dom_sf"/>
</dbReference>
<evidence type="ECO:0000256" key="5">
    <source>
        <dbReference type="SAM" id="MobiDB-lite"/>
    </source>
</evidence>
<dbReference type="AlphaFoldDB" id="A0A1U7ZZV5"/>
<reference evidence="7" key="1">
    <citation type="submission" date="2025-08" db="UniProtKB">
        <authorList>
            <consortium name="RefSeq"/>
        </authorList>
    </citation>
    <scope>IDENTIFICATION</scope>
</reference>
<evidence type="ECO:0000313" key="6">
    <source>
        <dbReference type="Proteomes" id="UP000189703"/>
    </source>
</evidence>
<dbReference type="GeneID" id="104597858"/>
<dbReference type="SUPFAM" id="SSF55008">
    <property type="entry name" value="HMA, heavy metal-associated domain"/>
    <property type="match status" value="1"/>
</dbReference>